<dbReference type="GeneID" id="25416415"/>
<dbReference type="RefSeq" id="XP_013430496.1">
    <property type="nucleotide sequence ID" value="XM_013575042.1"/>
</dbReference>
<keyword evidence="1" id="KW-0560">Oxidoreductase</keyword>
<dbReference type="AlphaFoldDB" id="A0A074WX52"/>
<evidence type="ECO:0000313" key="2">
    <source>
        <dbReference type="EMBL" id="KEQ76084.1"/>
    </source>
</evidence>
<proteinExistence type="predicted"/>
<dbReference type="GO" id="GO:0004497">
    <property type="term" value="F:monooxygenase activity"/>
    <property type="evidence" value="ECO:0007669"/>
    <property type="project" value="TreeGrafter"/>
</dbReference>
<dbReference type="EMBL" id="KL584704">
    <property type="protein sequence ID" value="KEQ76084.1"/>
    <property type="molecule type" value="Genomic_DNA"/>
</dbReference>
<dbReference type="InterPro" id="IPR036188">
    <property type="entry name" value="FAD/NAD-bd_sf"/>
</dbReference>
<keyword evidence="3" id="KW-1185">Reference proteome</keyword>
<name>A0A074WX52_9PEZI</name>
<dbReference type="PANTHER" id="PTHR43539:SF68">
    <property type="entry name" value="FLAVIN-BINDING MONOOXYGENASE-LIKE PROTEIN (AFU_ORTHOLOGUE AFUA_4G09220)"/>
    <property type="match status" value="1"/>
</dbReference>
<organism evidence="2 3">
    <name type="scientific">Aureobasidium namibiae CBS 147.97</name>
    <dbReference type="NCBI Taxonomy" id="1043004"/>
    <lineage>
        <taxon>Eukaryota</taxon>
        <taxon>Fungi</taxon>
        <taxon>Dikarya</taxon>
        <taxon>Ascomycota</taxon>
        <taxon>Pezizomycotina</taxon>
        <taxon>Dothideomycetes</taxon>
        <taxon>Dothideomycetidae</taxon>
        <taxon>Dothideales</taxon>
        <taxon>Saccotheciaceae</taxon>
        <taxon>Aureobasidium</taxon>
    </lineage>
</organism>
<reference evidence="2 3" key="1">
    <citation type="journal article" date="2014" name="BMC Genomics">
        <title>Genome sequencing of four Aureobasidium pullulans varieties: biotechnological potential, stress tolerance, and description of new species.</title>
        <authorList>
            <person name="Gostin Ar C."/>
            <person name="Ohm R.A."/>
            <person name="Kogej T."/>
            <person name="Sonjak S."/>
            <person name="Turk M."/>
            <person name="Zajc J."/>
            <person name="Zalar P."/>
            <person name="Grube M."/>
            <person name="Sun H."/>
            <person name="Han J."/>
            <person name="Sharma A."/>
            <person name="Chiniquy J."/>
            <person name="Ngan C.Y."/>
            <person name="Lipzen A."/>
            <person name="Barry K."/>
            <person name="Grigoriev I.V."/>
            <person name="Gunde-Cimerman N."/>
        </authorList>
    </citation>
    <scope>NUCLEOTIDE SEQUENCE [LARGE SCALE GENOMIC DNA]</scope>
    <source>
        <strain evidence="2 3">CBS 147.97</strain>
    </source>
</reference>
<dbReference type="InterPro" id="IPR050982">
    <property type="entry name" value="Auxin_biosynth/cation_transpt"/>
</dbReference>
<dbReference type="STRING" id="1043004.A0A074WX52"/>
<protein>
    <submittedName>
        <fullName evidence="2">FAD/NAD(P)-binding domain-containing protein</fullName>
    </submittedName>
</protein>
<dbReference type="HOGENOM" id="CLU_015676_3_0_1"/>
<dbReference type="Pfam" id="PF13738">
    <property type="entry name" value="Pyr_redox_3"/>
    <property type="match status" value="1"/>
</dbReference>
<evidence type="ECO:0000256" key="1">
    <source>
        <dbReference type="ARBA" id="ARBA00023002"/>
    </source>
</evidence>
<dbReference type="GO" id="GO:0050660">
    <property type="term" value="F:flavin adenine dinucleotide binding"/>
    <property type="evidence" value="ECO:0007669"/>
    <property type="project" value="TreeGrafter"/>
</dbReference>
<gene>
    <name evidence="2" type="ORF">M436DRAFT_79345</name>
</gene>
<dbReference type="SUPFAM" id="SSF51905">
    <property type="entry name" value="FAD/NAD(P)-binding domain"/>
    <property type="match status" value="1"/>
</dbReference>
<evidence type="ECO:0000313" key="3">
    <source>
        <dbReference type="Proteomes" id="UP000027730"/>
    </source>
</evidence>
<accession>A0A074WX52</accession>
<dbReference type="Gene3D" id="3.50.50.60">
    <property type="entry name" value="FAD/NAD(P)-binding domain"/>
    <property type="match status" value="2"/>
</dbReference>
<dbReference type="OrthoDB" id="74360at2759"/>
<dbReference type="Proteomes" id="UP000027730">
    <property type="component" value="Unassembled WGS sequence"/>
</dbReference>
<sequence>MAAVQTRAFPTPVITSSQLKGALPRAVINEDVDCNAVATSCIARLQNLQQSDLTEDAMWRDSLSITGHQRTFNNASTILAVWNELRPNCKPYNFRLVPHTAQIFRLGPHPAWITVVFSFETNGAQPANCSGSVNIVPDENGDYKIWVLCTFIEALKDHGGYGNPDSLPDPKFAPAANLEDDGEIDCIVVGGGMAGLCVAGRLHALRIPYLVVERNDSVGDNWTKRYDSIHIHLSNSYSEMPFQRVYADKPYNLSSKDLAEGMQKYVDMHNIQVWLSSSMNQARWDEGTKSWHVIVSKQGQPKHIKVKHLVMAIGGGLDVPKYPEYPNRDQYQGTMLHSVDWRNADAFTGKRGIIIGSANSAFDIAKNMVDSNLSKITIVQRSTTHVMSSTVLYPIQDALYNPETDIGLSDRMSLTGPYAMGRLMIMAGAAALQAQEPHRYDYLREAGFSFHQNPDLFSNPVEKFGGHLLDHGSVSSVFESGKTKIKSGILPTSYTKTGLRFEDGTEVDADVIVFATGFRGNLRESVSSIIGPDTASHLDDFFGLDAEGEIRGLAKPIGHPGIWYFGGGTAHARFVSRTLAMQIAADLRGKAFVPYTATL</sequence>
<dbReference type="PANTHER" id="PTHR43539">
    <property type="entry name" value="FLAVIN-BINDING MONOOXYGENASE-LIKE PROTEIN (AFU_ORTHOLOGUE AFUA_4G09220)"/>
    <property type="match status" value="1"/>
</dbReference>